<evidence type="ECO:0000313" key="1">
    <source>
        <dbReference type="EMBL" id="WXB10185.1"/>
    </source>
</evidence>
<name>A0ABZ2LM01_9BACT</name>
<gene>
    <name evidence="1" type="ORF">LVJ94_23525</name>
</gene>
<sequence>MEDAMVGYDMVLSISQNEVNSQFERLVRAGYIVPEVKSNGIVEGGLFGGNTPKLTTYLRGWVSPPQVAFGKRNNAQEVEFQFAFAARDWAPGMLASLTELQAAFDPAKGATATDALLVQQEDVQCTDPKTGKPSVLAKQTIHYWIRRRTIAVGTTESVRYSVVPALQFVSVAAAQRVLVALDGLELRFAVQLNKIPATAQDFEDGVARRKVPPEVLRAITEHRFNEEVFSIEQLFLDFDTVDFTQWDLRDPAKGLGTTVSIVALQEDGAYTVRTGIPLSSVTQQDPQFAIELSTNLQQVFGLQDKNPAGRTPYILGVSVARPKATGPEASLTPVWIGYSTNPNPDHEGWSAINYEVLGGKDSNFERRIPRNPDKSIRHVATPFVSSNDFSGVLLFARSVFFDALIFDPVKAALDTGAPWTQSGTTLGSKFLDQKRLDHERHVVEIGPVKTGYEANVTQQDDHTYTVQIQGNRVLIDIELHRHVELKATLYLAVDKLDFEWSRDFKGSTKAVLEAYVDQDQQIRFKVTPPPDIQIKMKEHKNSLAGASDDIMGALEKIANKNFNPAQDTLNDLAMAAVSNFRKHGDALKQLIVHSSRTCFISPTGQVFLLNDPRYDDELHLRMDVTYSV</sequence>
<dbReference type="RefSeq" id="WP_394839862.1">
    <property type="nucleotide sequence ID" value="NZ_CP089929.1"/>
</dbReference>
<dbReference type="EMBL" id="CP089983">
    <property type="protein sequence ID" value="WXB10185.1"/>
    <property type="molecule type" value="Genomic_DNA"/>
</dbReference>
<protein>
    <recommendedName>
        <fullName evidence="3">MACPF domain-containing protein</fullName>
    </recommendedName>
</protein>
<evidence type="ECO:0000313" key="2">
    <source>
        <dbReference type="Proteomes" id="UP001374803"/>
    </source>
</evidence>
<keyword evidence="2" id="KW-1185">Reference proteome</keyword>
<accession>A0ABZ2LM01</accession>
<reference evidence="1" key="1">
    <citation type="submission" date="2021-12" db="EMBL/GenBank/DDBJ databases">
        <title>Discovery of the Pendulisporaceae a myxobacterial family with distinct sporulation behavior and unique specialized metabolism.</title>
        <authorList>
            <person name="Garcia R."/>
            <person name="Popoff A."/>
            <person name="Bader C.D."/>
            <person name="Loehr J."/>
            <person name="Walesch S."/>
            <person name="Walt C."/>
            <person name="Boldt J."/>
            <person name="Bunk B."/>
            <person name="Haeckl F.J.F.P.J."/>
            <person name="Gunesch A.P."/>
            <person name="Birkelbach J."/>
            <person name="Nuebel U."/>
            <person name="Pietschmann T."/>
            <person name="Bach T."/>
            <person name="Mueller R."/>
        </authorList>
    </citation>
    <scope>NUCLEOTIDE SEQUENCE</scope>
    <source>
        <strain evidence="1">MSr11367</strain>
    </source>
</reference>
<proteinExistence type="predicted"/>
<organism evidence="1 2">
    <name type="scientific">Pendulispora rubella</name>
    <dbReference type="NCBI Taxonomy" id="2741070"/>
    <lineage>
        <taxon>Bacteria</taxon>
        <taxon>Pseudomonadati</taxon>
        <taxon>Myxococcota</taxon>
        <taxon>Myxococcia</taxon>
        <taxon>Myxococcales</taxon>
        <taxon>Sorangiineae</taxon>
        <taxon>Pendulisporaceae</taxon>
        <taxon>Pendulispora</taxon>
    </lineage>
</organism>
<evidence type="ECO:0008006" key="3">
    <source>
        <dbReference type="Google" id="ProtNLM"/>
    </source>
</evidence>
<dbReference type="Proteomes" id="UP001374803">
    <property type="component" value="Chromosome"/>
</dbReference>